<dbReference type="WBParaSite" id="SPAL_0000481500.1">
    <property type="protein sequence ID" value="SPAL_0000481500.1"/>
    <property type="gene ID" value="SPAL_0000481500"/>
</dbReference>
<keyword evidence="1" id="KW-0732">Signal</keyword>
<proteinExistence type="predicted"/>
<name>A0A0N5BFP9_STREA</name>
<evidence type="ECO:0000313" key="3">
    <source>
        <dbReference type="WBParaSite" id="SPAL_0000416600.1"/>
    </source>
</evidence>
<sequence>MKIIYLFLTFAILYINVVEGVEYPRYIIKEGRCGKDSCVSACGGDLEANCLDEWSYWIFWYKSKCACFIP</sequence>
<organism evidence="2 4">
    <name type="scientific">Strongyloides papillosus</name>
    <name type="common">Intestinal threadworm</name>
    <dbReference type="NCBI Taxonomy" id="174720"/>
    <lineage>
        <taxon>Eukaryota</taxon>
        <taxon>Metazoa</taxon>
        <taxon>Ecdysozoa</taxon>
        <taxon>Nematoda</taxon>
        <taxon>Chromadorea</taxon>
        <taxon>Rhabditida</taxon>
        <taxon>Tylenchina</taxon>
        <taxon>Panagrolaimomorpha</taxon>
        <taxon>Strongyloidoidea</taxon>
        <taxon>Strongyloididae</taxon>
        <taxon>Strongyloides</taxon>
    </lineage>
</organism>
<feature type="chain" id="PRO_5009790765" evidence="1">
    <location>
        <begin position="21"/>
        <end position="70"/>
    </location>
</feature>
<dbReference type="Proteomes" id="UP000046392">
    <property type="component" value="Unplaced"/>
</dbReference>
<evidence type="ECO:0000313" key="2">
    <source>
        <dbReference type="Proteomes" id="UP000046392"/>
    </source>
</evidence>
<accession>A0A0N5BFP9</accession>
<evidence type="ECO:0000313" key="4">
    <source>
        <dbReference type="WBParaSite" id="SPAL_0000481500.1"/>
    </source>
</evidence>
<dbReference type="WBParaSite" id="SPAL_0000416600.1">
    <property type="protein sequence ID" value="SPAL_0000416600.1"/>
    <property type="gene ID" value="SPAL_0000416600"/>
</dbReference>
<feature type="signal peptide" evidence="1">
    <location>
        <begin position="1"/>
        <end position="20"/>
    </location>
</feature>
<evidence type="ECO:0000256" key="1">
    <source>
        <dbReference type="SAM" id="SignalP"/>
    </source>
</evidence>
<keyword evidence="2" id="KW-1185">Reference proteome</keyword>
<protein>
    <submittedName>
        <fullName evidence="3 4">LCN-type CS-alpha/beta domain-containing protein</fullName>
    </submittedName>
</protein>
<dbReference type="AlphaFoldDB" id="A0A0N5BFP9"/>
<reference evidence="3 4" key="1">
    <citation type="submission" date="2017-02" db="UniProtKB">
        <authorList>
            <consortium name="WormBaseParasite"/>
        </authorList>
    </citation>
    <scope>IDENTIFICATION</scope>
</reference>